<dbReference type="EMBL" id="JANQBD010000010">
    <property type="protein sequence ID" value="MCR8632629.1"/>
    <property type="molecule type" value="Genomic_DNA"/>
</dbReference>
<dbReference type="Gene3D" id="1.10.10.60">
    <property type="entry name" value="Homeodomain-like"/>
    <property type="match status" value="2"/>
</dbReference>
<dbReference type="InterPro" id="IPR037923">
    <property type="entry name" value="HTH-like"/>
</dbReference>
<keyword evidence="3" id="KW-0804">Transcription</keyword>
<dbReference type="SUPFAM" id="SSF51215">
    <property type="entry name" value="Regulatory protein AraC"/>
    <property type="match status" value="1"/>
</dbReference>
<evidence type="ECO:0000313" key="6">
    <source>
        <dbReference type="EMBL" id="MCR8632629.1"/>
    </source>
</evidence>
<evidence type="ECO:0000259" key="4">
    <source>
        <dbReference type="PROSITE" id="PS01124"/>
    </source>
</evidence>
<dbReference type="SMART" id="SM00342">
    <property type="entry name" value="HTH_ARAC"/>
    <property type="match status" value="1"/>
</dbReference>
<dbReference type="PROSITE" id="PS00041">
    <property type="entry name" value="HTH_ARAC_FAMILY_1"/>
    <property type="match status" value="1"/>
</dbReference>
<dbReference type="PANTHER" id="PTHR43280">
    <property type="entry name" value="ARAC-FAMILY TRANSCRIPTIONAL REGULATOR"/>
    <property type="match status" value="1"/>
</dbReference>
<evidence type="ECO:0000256" key="2">
    <source>
        <dbReference type="ARBA" id="ARBA00023125"/>
    </source>
</evidence>
<dbReference type="PROSITE" id="PS50983">
    <property type="entry name" value="FE_B12_PBP"/>
    <property type="match status" value="1"/>
</dbReference>
<dbReference type="InterPro" id="IPR009057">
    <property type="entry name" value="Homeodomain-like_sf"/>
</dbReference>
<dbReference type="PANTHER" id="PTHR43280:SF28">
    <property type="entry name" value="HTH-TYPE TRANSCRIPTIONAL ACTIVATOR RHAS"/>
    <property type="match status" value="1"/>
</dbReference>
<dbReference type="Pfam" id="PF01497">
    <property type="entry name" value="Peripla_BP_2"/>
    <property type="match status" value="1"/>
</dbReference>
<dbReference type="Gene3D" id="3.40.50.1980">
    <property type="entry name" value="Nitrogenase molybdenum iron protein domain"/>
    <property type="match status" value="2"/>
</dbReference>
<dbReference type="InterPro" id="IPR002491">
    <property type="entry name" value="ABC_transptr_periplasmic_BD"/>
</dbReference>
<dbReference type="RefSeq" id="WP_258214209.1">
    <property type="nucleotide sequence ID" value="NZ_JANQBD010000010.1"/>
</dbReference>
<keyword evidence="1" id="KW-0805">Transcription regulation</keyword>
<evidence type="ECO:0000313" key="7">
    <source>
        <dbReference type="Proteomes" id="UP001300012"/>
    </source>
</evidence>
<dbReference type="InterPro" id="IPR003313">
    <property type="entry name" value="AraC-bd"/>
</dbReference>
<dbReference type="InterPro" id="IPR018060">
    <property type="entry name" value="HTH_AraC"/>
</dbReference>
<accession>A0ABT1YHF5</accession>
<dbReference type="Pfam" id="PF02311">
    <property type="entry name" value="AraC_binding"/>
    <property type="match status" value="1"/>
</dbReference>
<evidence type="ECO:0000259" key="5">
    <source>
        <dbReference type="PROSITE" id="PS50983"/>
    </source>
</evidence>
<protein>
    <submittedName>
        <fullName evidence="6">Helix-turn-helix domain-containing protein</fullName>
    </submittedName>
</protein>
<sequence length="523" mass="60403">MLPGTPKRYPLVLLSSIHKRRYKKNSTLRLQKIPGDVLCIVTQGKGMLRIDDQVLQITPNQAFFLTPQMAVEVLLDSDMAEYYMLVLSSVTISKHKGSWSTHAEQTSLLPYGKIQLKNAKQKLDRVKQLHEESKARSKSPSELQMLFQSLIYLVLQDLPEQDELEEESKGIDQSISYMHKHFTNKIKLDALSDIAGLTPTSYSRSFKKAMGVSPVEYLNHVRIESSKQLLQQPDCSIKEISDSVGFGNEFYFSRMFKRTVGISPTVYVKRRELKVAVASCFRYENNLRSLGIEPLVEMNRYTYRNCTDEQNKRFMEAQLDEMRQAHPDLIIADYRHLPFQEQLKQIAPTVILDFSYDWRVNHMKIAELVGREKEAEQNFSQLELKVKYARNILAQTIGEETVSFIRLYSTIIRVQGLVDHPLNELLYNELGLRPGSCVPLGERNRQFALGSLPPFETDFLYMYKHLPLAEEVELFAEVQKTTSWSGMKAVRNNQTREVPNWVGMSWTPIGQHQIIDELLKWKA</sequence>
<gene>
    <name evidence="6" type="ORF">NV381_15600</name>
</gene>
<keyword evidence="2" id="KW-0238">DNA-binding</keyword>
<dbReference type="InterPro" id="IPR018062">
    <property type="entry name" value="HTH_AraC-typ_CS"/>
</dbReference>
<dbReference type="SUPFAM" id="SSF46689">
    <property type="entry name" value="Homeodomain-like"/>
    <property type="match status" value="2"/>
</dbReference>
<dbReference type="PROSITE" id="PS01124">
    <property type="entry name" value="HTH_ARAC_FAMILY_2"/>
    <property type="match status" value="1"/>
</dbReference>
<proteinExistence type="predicted"/>
<evidence type="ECO:0000256" key="3">
    <source>
        <dbReference type="ARBA" id="ARBA00023163"/>
    </source>
</evidence>
<feature type="domain" description="HTH araC/xylS-type" evidence="4">
    <location>
        <begin position="172"/>
        <end position="270"/>
    </location>
</feature>
<feature type="domain" description="Fe/B12 periplasmic-binding" evidence="5">
    <location>
        <begin position="258"/>
        <end position="523"/>
    </location>
</feature>
<keyword evidence="7" id="KW-1185">Reference proteome</keyword>
<dbReference type="Pfam" id="PF12833">
    <property type="entry name" value="HTH_18"/>
    <property type="match status" value="1"/>
</dbReference>
<organism evidence="6 7">
    <name type="scientific">Paenibacillus radicis</name>
    <name type="common">ex Xue et al. 2023</name>
    <dbReference type="NCBI Taxonomy" id="2972489"/>
    <lineage>
        <taxon>Bacteria</taxon>
        <taxon>Bacillati</taxon>
        <taxon>Bacillota</taxon>
        <taxon>Bacilli</taxon>
        <taxon>Bacillales</taxon>
        <taxon>Paenibacillaceae</taxon>
        <taxon>Paenibacillus</taxon>
    </lineage>
</organism>
<dbReference type="SUPFAM" id="SSF53807">
    <property type="entry name" value="Helical backbone' metal receptor"/>
    <property type="match status" value="1"/>
</dbReference>
<comment type="caution">
    <text evidence="6">The sequence shown here is derived from an EMBL/GenBank/DDBJ whole genome shotgun (WGS) entry which is preliminary data.</text>
</comment>
<evidence type="ECO:0000256" key="1">
    <source>
        <dbReference type="ARBA" id="ARBA00023015"/>
    </source>
</evidence>
<dbReference type="Proteomes" id="UP001300012">
    <property type="component" value="Unassembled WGS sequence"/>
</dbReference>
<reference evidence="6 7" key="1">
    <citation type="submission" date="2022-08" db="EMBL/GenBank/DDBJ databases">
        <title>Paenibacillus endoradicis sp. nov., Paenibacillus radicibacter sp. nov and Paenibacillus pararadicis sp. nov., three cold-adapted plant growth-promoting bacteria isolated from root of Larix gmelinii in Great Khingan.</title>
        <authorList>
            <person name="Xue H."/>
        </authorList>
    </citation>
    <scope>NUCLEOTIDE SEQUENCE [LARGE SCALE GENOMIC DNA]</scope>
    <source>
        <strain evidence="6 7">N5-1-1-5</strain>
    </source>
</reference>
<name>A0ABT1YHF5_9BACL</name>